<evidence type="ECO:0000313" key="8">
    <source>
        <dbReference type="Proteomes" id="UP001153292"/>
    </source>
</evidence>
<dbReference type="SUPFAM" id="SSF103473">
    <property type="entry name" value="MFS general substrate transporter"/>
    <property type="match status" value="1"/>
</dbReference>
<proteinExistence type="predicted"/>
<evidence type="ECO:0000256" key="1">
    <source>
        <dbReference type="ARBA" id="ARBA00004141"/>
    </source>
</evidence>
<dbReference type="InterPro" id="IPR020846">
    <property type="entry name" value="MFS_dom"/>
</dbReference>
<dbReference type="Proteomes" id="UP001153292">
    <property type="component" value="Chromosome 8"/>
</dbReference>
<evidence type="ECO:0000256" key="4">
    <source>
        <dbReference type="ARBA" id="ARBA00023136"/>
    </source>
</evidence>
<feature type="transmembrane region" description="Helical" evidence="5">
    <location>
        <begin position="405"/>
        <end position="427"/>
    </location>
</feature>
<feature type="transmembrane region" description="Helical" evidence="5">
    <location>
        <begin position="233"/>
        <end position="252"/>
    </location>
</feature>
<dbReference type="Gene3D" id="1.20.1250.20">
    <property type="entry name" value="MFS general substrate transporter like domains"/>
    <property type="match status" value="1"/>
</dbReference>
<keyword evidence="2 5" id="KW-0812">Transmembrane</keyword>
<dbReference type="PANTHER" id="PTHR24064">
    <property type="entry name" value="SOLUTE CARRIER FAMILY 22 MEMBER"/>
    <property type="match status" value="1"/>
</dbReference>
<sequence>MKLKSINKYVVNTESQDVVEPEDDDYIAKCIGPFGTWQAIIWVISISSKFIVIANVISIVFLTPNTEFKCVKFKGEPLVDVQNSTCYEDCIKYEYYNTLFKDTLISRFDLICGDAWLASFAQSILMLGLLVGVPVIGWISDRFGRALAFRLTTLIAVIFMIGSTFAPTYWALVVLRFFVGFGTGGIVPLNVIICVESVGKQYKDLVGVATMSADGIAQMILTVIAYYSPSCYLLSLTCGFLSMFILTTMFIIPETPRWLIANQKGEEALELMTKIAKINNRDVSHIKDTLNETLVRLKCDQKENIKMNFADLFRTKTIAVITMSSIFAWTFIGIAYYGINQYSTLLGTHVYAVAATMGLFQLVGSIFSSIVNRKMRRKTASISALIACGICMMVLIFIPDGHWCGIVAVTVAYTAITTIFCVIYVQINELYPTPLRNMGFGLSSSGIKLGAMVAPFIANTHPHWIASGIFAIIPIVTIAFCLPLPETKGKSLQDIVK</sequence>
<feature type="transmembrane region" description="Helical" evidence="5">
    <location>
        <begin position="464"/>
        <end position="484"/>
    </location>
</feature>
<keyword evidence="8" id="KW-1185">Reference proteome</keyword>
<evidence type="ECO:0000256" key="3">
    <source>
        <dbReference type="ARBA" id="ARBA00022989"/>
    </source>
</evidence>
<dbReference type="EMBL" id="OU963901">
    <property type="protein sequence ID" value="CAH0407459.1"/>
    <property type="molecule type" value="Genomic_DNA"/>
</dbReference>
<protein>
    <recommendedName>
        <fullName evidence="6">Major facilitator superfamily (MFS) profile domain-containing protein</fullName>
    </recommendedName>
</protein>
<dbReference type="InterPro" id="IPR036259">
    <property type="entry name" value="MFS_trans_sf"/>
</dbReference>
<gene>
    <name evidence="7" type="ORF">CHILSU_LOCUS10858</name>
</gene>
<feature type="transmembrane region" description="Helical" evidence="5">
    <location>
        <begin position="147"/>
        <end position="166"/>
    </location>
</feature>
<name>A0ABN8BBY5_CHISP</name>
<feature type="transmembrane region" description="Helical" evidence="5">
    <location>
        <begin position="439"/>
        <end position="458"/>
    </location>
</feature>
<feature type="domain" description="Major facilitator superfamily (MFS) profile" evidence="6">
    <location>
        <begin position="53"/>
        <end position="486"/>
    </location>
</feature>
<reference evidence="7" key="1">
    <citation type="submission" date="2021-12" db="EMBL/GenBank/DDBJ databases">
        <authorList>
            <person name="King R."/>
        </authorList>
    </citation>
    <scope>NUCLEOTIDE SEQUENCE</scope>
</reference>
<evidence type="ECO:0000256" key="2">
    <source>
        <dbReference type="ARBA" id="ARBA00022692"/>
    </source>
</evidence>
<dbReference type="Pfam" id="PF00083">
    <property type="entry name" value="Sugar_tr"/>
    <property type="match status" value="1"/>
</dbReference>
<comment type="subcellular location">
    <subcellularLocation>
        <location evidence="1">Membrane</location>
        <topology evidence="1">Multi-pass membrane protein</topology>
    </subcellularLocation>
</comment>
<feature type="transmembrane region" description="Helical" evidence="5">
    <location>
        <begin position="382"/>
        <end position="399"/>
    </location>
</feature>
<feature type="transmembrane region" description="Helical" evidence="5">
    <location>
        <begin position="39"/>
        <end position="62"/>
    </location>
</feature>
<evidence type="ECO:0000259" key="6">
    <source>
        <dbReference type="PROSITE" id="PS50850"/>
    </source>
</evidence>
<keyword evidence="3 5" id="KW-1133">Transmembrane helix</keyword>
<evidence type="ECO:0000313" key="7">
    <source>
        <dbReference type="EMBL" id="CAH0407459.1"/>
    </source>
</evidence>
<evidence type="ECO:0000256" key="5">
    <source>
        <dbReference type="SAM" id="Phobius"/>
    </source>
</evidence>
<feature type="transmembrane region" description="Helical" evidence="5">
    <location>
        <begin position="351"/>
        <end position="370"/>
    </location>
</feature>
<accession>A0ABN8BBY5</accession>
<feature type="transmembrane region" description="Helical" evidence="5">
    <location>
        <begin position="116"/>
        <end position="140"/>
    </location>
</feature>
<dbReference type="PROSITE" id="PS50850">
    <property type="entry name" value="MFS"/>
    <property type="match status" value="1"/>
</dbReference>
<feature type="transmembrane region" description="Helical" evidence="5">
    <location>
        <begin position="172"/>
        <end position="193"/>
    </location>
</feature>
<keyword evidence="4 5" id="KW-0472">Membrane</keyword>
<organism evidence="7 8">
    <name type="scientific">Chilo suppressalis</name>
    <name type="common">Asiatic rice borer moth</name>
    <dbReference type="NCBI Taxonomy" id="168631"/>
    <lineage>
        <taxon>Eukaryota</taxon>
        <taxon>Metazoa</taxon>
        <taxon>Ecdysozoa</taxon>
        <taxon>Arthropoda</taxon>
        <taxon>Hexapoda</taxon>
        <taxon>Insecta</taxon>
        <taxon>Pterygota</taxon>
        <taxon>Neoptera</taxon>
        <taxon>Endopterygota</taxon>
        <taxon>Lepidoptera</taxon>
        <taxon>Glossata</taxon>
        <taxon>Ditrysia</taxon>
        <taxon>Pyraloidea</taxon>
        <taxon>Crambidae</taxon>
        <taxon>Crambinae</taxon>
        <taxon>Chilo</taxon>
    </lineage>
</organism>
<feature type="transmembrane region" description="Helical" evidence="5">
    <location>
        <begin position="205"/>
        <end position="227"/>
    </location>
</feature>
<dbReference type="InterPro" id="IPR005828">
    <property type="entry name" value="MFS_sugar_transport-like"/>
</dbReference>
<feature type="transmembrane region" description="Helical" evidence="5">
    <location>
        <begin position="317"/>
        <end position="339"/>
    </location>
</feature>